<reference evidence="3 4" key="1">
    <citation type="submission" date="2021-07" db="EMBL/GenBank/DDBJ databases">
        <title>The draft genome sequence of Sphingomicrobium sp. B8.</title>
        <authorList>
            <person name="Mu L."/>
        </authorList>
    </citation>
    <scope>NUCLEOTIDE SEQUENCE [LARGE SCALE GENOMIC DNA]</scope>
    <source>
        <strain evidence="3 4">B8</strain>
    </source>
</reference>
<protein>
    <submittedName>
        <fullName evidence="3">Amidohydrolase family protein</fullName>
    </submittedName>
</protein>
<dbReference type="Proteomes" id="UP000698028">
    <property type="component" value="Unassembled WGS sequence"/>
</dbReference>
<feature type="signal peptide" evidence="1">
    <location>
        <begin position="1"/>
        <end position="20"/>
    </location>
</feature>
<name>A0ABS6V5C1_9SPHN</name>
<evidence type="ECO:0000256" key="1">
    <source>
        <dbReference type="SAM" id="SignalP"/>
    </source>
</evidence>
<proteinExistence type="predicted"/>
<comment type="caution">
    <text evidence="3">The sequence shown here is derived from an EMBL/GenBank/DDBJ whole genome shotgun (WGS) entry which is preliminary data.</text>
</comment>
<dbReference type="InterPro" id="IPR006680">
    <property type="entry name" value="Amidohydro-rel"/>
</dbReference>
<dbReference type="RefSeq" id="WP_218632529.1">
    <property type="nucleotide sequence ID" value="NZ_JAHVAH010000001.1"/>
</dbReference>
<evidence type="ECO:0000259" key="2">
    <source>
        <dbReference type="Pfam" id="PF01979"/>
    </source>
</evidence>
<gene>
    <name evidence="3" type="ORF">KTQ36_04450</name>
</gene>
<keyword evidence="1" id="KW-0732">Signal</keyword>
<accession>A0ABS6V5C1</accession>
<evidence type="ECO:0000313" key="4">
    <source>
        <dbReference type="Proteomes" id="UP000698028"/>
    </source>
</evidence>
<feature type="domain" description="Amidohydrolase-related" evidence="2">
    <location>
        <begin position="304"/>
        <end position="640"/>
    </location>
</feature>
<feature type="chain" id="PRO_5045050052" evidence="1">
    <location>
        <begin position="21"/>
        <end position="666"/>
    </location>
</feature>
<dbReference type="PANTHER" id="PTHR43135:SF3">
    <property type="entry name" value="ALPHA-D-RIBOSE 1-METHYLPHOSPHONATE 5-TRIPHOSPHATE DIPHOSPHATASE"/>
    <property type="match status" value="1"/>
</dbReference>
<evidence type="ECO:0000313" key="3">
    <source>
        <dbReference type="EMBL" id="MBW0144545.1"/>
    </source>
</evidence>
<dbReference type="EMBL" id="JAHVAH010000001">
    <property type="protein sequence ID" value="MBW0144545.1"/>
    <property type="molecule type" value="Genomic_DNA"/>
</dbReference>
<organism evidence="3 4">
    <name type="scientific">Sphingomicrobium clamense</name>
    <dbReference type="NCBI Taxonomy" id="2851013"/>
    <lineage>
        <taxon>Bacteria</taxon>
        <taxon>Pseudomonadati</taxon>
        <taxon>Pseudomonadota</taxon>
        <taxon>Alphaproteobacteria</taxon>
        <taxon>Sphingomonadales</taxon>
        <taxon>Sphingomonadaceae</taxon>
        <taxon>Sphingomicrobium</taxon>
    </lineage>
</organism>
<dbReference type="Pfam" id="PF01979">
    <property type="entry name" value="Amidohydro_1"/>
    <property type="match status" value="1"/>
</dbReference>
<keyword evidence="4" id="KW-1185">Reference proteome</keyword>
<dbReference type="PANTHER" id="PTHR43135">
    <property type="entry name" value="ALPHA-D-RIBOSE 1-METHYLPHOSPHONATE 5-TRIPHOSPHATE DIPHOSPHATASE"/>
    <property type="match status" value="1"/>
</dbReference>
<sequence length="666" mass="72424">MKAWILGAASMVVFASVAHAQETEFRAITNDVDIGYVKVDRDGDRITVETDIKQNGRGPTTNEVIVLGEDGIPVSWNVGGTTTFGSTIDEYYRIEDGRAVWMDAAGGGSADTPAYYVTMNGSGMLLSELLVNDEDMAMPVLPGGTARLEAIESYTFDGEGGPVETTTYALSGLSSAPSYVTLDADGRYFASASPGFAMVRKGYEDAQTRLRERAADYSAQRLSGLQEKYARTFEGPVRITNVHVFDSIRKTRGEMVDVVMAGDRIALIEPNGSTPSEGETVIDGAGGTLVPGMYEMHGHVGQESALSNILTGVTSIRDVGNRNDVLDTLIERIEKGEIAGPRITRSGFIEGKSEFSSRTGKLVDSKEAAIEAVRWYGARGFWGIKLYNSMRADWNAAAIEEAHRLGMKVHGHVPAFATADEMIAAGYDEITHANQAMLGWVIEKDEDTRTLFRFTAMKRFPALSIDEGPVAATLDEMAAKGVAHDPTLVIHELGLGAENGKIRPGFEEIYPNMPSESQRAMKQELFGTSGPEERAEYVAAYEFIKDVLTAMHERGIMLVPGTDMGGGYNYHRELQLFEELGMSREEVLARATIDMARYLGQEEDLGSIEKGKYADFFLVDGDPTADLKDLKKISMVAKGGAIYFPAEVQPEFGITPFTGVPTILSE</sequence>
<dbReference type="InterPro" id="IPR051781">
    <property type="entry name" value="Metallo-dep_Hydrolase"/>
</dbReference>